<dbReference type="EMBL" id="UGOB01000001">
    <property type="protein sequence ID" value="STX45606.1"/>
    <property type="molecule type" value="Genomic_DNA"/>
</dbReference>
<dbReference type="Pfam" id="PF00126">
    <property type="entry name" value="HTH_1"/>
    <property type="match status" value="1"/>
</dbReference>
<evidence type="ECO:0000256" key="4">
    <source>
        <dbReference type="ARBA" id="ARBA00023163"/>
    </source>
</evidence>
<dbReference type="Gene3D" id="1.10.10.10">
    <property type="entry name" value="Winged helix-like DNA-binding domain superfamily/Winged helix DNA-binding domain"/>
    <property type="match status" value="1"/>
</dbReference>
<dbReference type="AlphaFoldDB" id="A0A378JE32"/>
<organism evidence="7 9">
    <name type="scientific">Legionella gratiana</name>
    <dbReference type="NCBI Taxonomy" id="45066"/>
    <lineage>
        <taxon>Bacteria</taxon>
        <taxon>Pseudomonadati</taxon>
        <taxon>Pseudomonadota</taxon>
        <taxon>Gammaproteobacteria</taxon>
        <taxon>Legionellales</taxon>
        <taxon>Legionellaceae</taxon>
        <taxon>Legionella</taxon>
    </lineage>
</organism>
<accession>A0A378JE32</accession>
<evidence type="ECO:0000313" key="6">
    <source>
        <dbReference type="EMBL" id="KTD09179.1"/>
    </source>
</evidence>
<comment type="similarity">
    <text evidence="1">Belongs to the LysR transcriptional regulatory family.</text>
</comment>
<evidence type="ECO:0000313" key="9">
    <source>
        <dbReference type="Proteomes" id="UP000254476"/>
    </source>
</evidence>
<dbReference type="InterPro" id="IPR036390">
    <property type="entry name" value="WH_DNA-bd_sf"/>
</dbReference>
<dbReference type="GO" id="GO:0003700">
    <property type="term" value="F:DNA-binding transcription factor activity"/>
    <property type="evidence" value="ECO:0007669"/>
    <property type="project" value="InterPro"/>
</dbReference>
<gene>
    <name evidence="7" type="primary">cynR_1</name>
    <name evidence="6" type="ORF">Lgra_2414</name>
    <name evidence="7" type="ORF">NCTC12388_02348</name>
</gene>
<evidence type="ECO:0000256" key="2">
    <source>
        <dbReference type="ARBA" id="ARBA00023015"/>
    </source>
</evidence>
<dbReference type="STRING" id="45066.Lgra_2414"/>
<keyword evidence="2" id="KW-0805">Transcription regulation</keyword>
<dbReference type="InterPro" id="IPR036388">
    <property type="entry name" value="WH-like_DNA-bd_sf"/>
</dbReference>
<name>A0A378JE32_9GAMM</name>
<dbReference type="GO" id="GO:0000976">
    <property type="term" value="F:transcription cis-regulatory region binding"/>
    <property type="evidence" value="ECO:0007669"/>
    <property type="project" value="TreeGrafter"/>
</dbReference>
<dbReference type="Proteomes" id="UP000054691">
    <property type="component" value="Unassembled WGS sequence"/>
</dbReference>
<dbReference type="PROSITE" id="PS50931">
    <property type="entry name" value="HTH_LYSR"/>
    <property type="match status" value="1"/>
</dbReference>
<evidence type="ECO:0000256" key="3">
    <source>
        <dbReference type="ARBA" id="ARBA00023125"/>
    </source>
</evidence>
<sequence>MKLECYHLFFISYNQWLYVLYNNKNCPSINLSHIANGIRVMKITDLQSFLAVVEFHSISLAAKKLHITQPALSKRIRKLESEWNTQLFISSGLRTELTEKGKQLLPYIRQMIHLNTELCKHTGKDLKQPQLLLNLGATAYVAKTIVPPMMSYMSSLNLNYFITIKLLADKDVVHNLKEGAHDLIISPFVDNTTEIKSIRLWTERLIPVVGLSHPLAKIKEKISLAELAEFDALLMEKNFIIRQIIDKEAEQQKLTLKVNSEANIIYNNIALVEHGMGWSIIFERLLNPNLIPLELSDWLPTIDFYCHFLKKRTDERLIRIFVEHLVNWVNTSSELRPFVH</sequence>
<evidence type="ECO:0000313" key="7">
    <source>
        <dbReference type="EMBL" id="STX45606.1"/>
    </source>
</evidence>
<dbReference type="CDD" id="cd05466">
    <property type="entry name" value="PBP2_LTTR_substrate"/>
    <property type="match status" value="1"/>
</dbReference>
<dbReference type="PANTHER" id="PTHR30126">
    <property type="entry name" value="HTH-TYPE TRANSCRIPTIONAL REGULATOR"/>
    <property type="match status" value="1"/>
</dbReference>
<dbReference type="EMBL" id="LNYE01000023">
    <property type="protein sequence ID" value="KTD09179.1"/>
    <property type="molecule type" value="Genomic_DNA"/>
</dbReference>
<keyword evidence="4" id="KW-0804">Transcription</keyword>
<evidence type="ECO:0000256" key="1">
    <source>
        <dbReference type="ARBA" id="ARBA00009437"/>
    </source>
</evidence>
<keyword evidence="8" id="KW-1185">Reference proteome</keyword>
<dbReference type="SUPFAM" id="SSF53850">
    <property type="entry name" value="Periplasmic binding protein-like II"/>
    <property type="match status" value="1"/>
</dbReference>
<protein>
    <submittedName>
        <fullName evidence="7">LysR family transcriptional regulator</fullName>
    </submittedName>
</protein>
<dbReference type="InterPro" id="IPR005119">
    <property type="entry name" value="LysR_subst-bd"/>
</dbReference>
<dbReference type="SUPFAM" id="SSF46785">
    <property type="entry name" value="Winged helix' DNA-binding domain"/>
    <property type="match status" value="1"/>
</dbReference>
<dbReference type="InterPro" id="IPR000847">
    <property type="entry name" value="LysR_HTH_N"/>
</dbReference>
<dbReference type="PANTHER" id="PTHR30126:SF40">
    <property type="entry name" value="HTH-TYPE TRANSCRIPTIONAL REGULATOR GLTR"/>
    <property type="match status" value="1"/>
</dbReference>
<feature type="domain" description="HTH lysR-type" evidence="5">
    <location>
        <begin position="41"/>
        <end position="98"/>
    </location>
</feature>
<dbReference type="Proteomes" id="UP000254476">
    <property type="component" value="Unassembled WGS sequence"/>
</dbReference>
<dbReference type="PRINTS" id="PR00039">
    <property type="entry name" value="HTHLYSR"/>
</dbReference>
<keyword evidence="3" id="KW-0238">DNA-binding</keyword>
<dbReference type="Pfam" id="PF03466">
    <property type="entry name" value="LysR_substrate"/>
    <property type="match status" value="1"/>
</dbReference>
<proteinExistence type="inferred from homology"/>
<evidence type="ECO:0000259" key="5">
    <source>
        <dbReference type="PROSITE" id="PS50931"/>
    </source>
</evidence>
<dbReference type="Gene3D" id="3.40.190.290">
    <property type="match status" value="1"/>
</dbReference>
<reference evidence="7 9" key="2">
    <citation type="submission" date="2018-06" db="EMBL/GenBank/DDBJ databases">
        <authorList>
            <consortium name="Pathogen Informatics"/>
            <person name="Doyle S."/>
        </authorList>
    </citation>
    <scope>NUCLEOTIDE SEQUENCE [LARGE SCALE GENOMIC DNA]</scope>
    <source>
        <strain evidence="7 9">NCTC12388</strain>
    </source>
</reference>
<reference evidence="6 8" key="1">
    <citation type="submission" date="2015-11" db="EMBL/GenBank/DDBJ databases">
        <title>Genomic analysis of 38 Legionella species identifies large and diverse effector repertoires.</title>
        <authorList>
            <person name="Burstein D."/>
            <person name="Amaro F."/>
            <person name="Zusman T."/>
            <person name="Lifshitz Z."/>
            <person name="Cohen O."/>
            <person name="Gilbert J.A."/>
            <person name="Pupko T."/>
            <person name="Shuman H.A."/>
            <person name="Segal G."/>
        </authorList>
    </citation>
    <scope>NUCLEOTIDE SEQUENCE [LARGE SCALE GENOMIC DNA]</scope>
    <source>
        <strain evidence="6 8">Lyon 8420412</strain>
    </source>
</reference>
<evidence type="ECO:0000313" key="8">
    <source>
        <dbReference type="Proteomes" id="UP000054691"/>
    </source>
</evidence>